<feature type="domain" description="PKS/mFAS DH" evidence="11">
    <location>
        <begin position="962"/>
        <end position="1280"/>
    </location>
</feature>
<dbReference type="GO" id="GO:1901336">
    <property type="term" value="P:lactone biosynthetic process"/>
    <property type="evidence" value="ECO:0007669"/>
    <property type="project" value="UniProtKB-ARBA"/>
</dbReference>
<dbReference type="Pfam" id="PF14765">
    <property type="entry name" value="PS-DH"/>
    <property type="match status" value="1"/>
</dbReference>
<dbReference type="FunFam" id="3.40.47.10:FF:000019">
    <property type="entry name" value="Polyketide synthase type I"/>
    <property type="match status" value="1"/>
</dbReference>
<dbReference type="GO" id="GO:0030639">
    <property type="term" value="P:polyketide biosynthetic process"/>
    <property type="evidence" value="ECO:0007669"/>
    <property type="project" value="UniProtKB-ARBA"/>
</dbReference>
<dbReference type="SMART" id="SM00827">
    <property type="entry name" value="PKS_AT"/>
    <property type="match status" value="1"/>
</dbReference>
<protein>
    <submittedName>
        <fullName evidence="12">Uncharacterized protein</fullName>
    </submittedName>
</protein>
<dbReference type="OMA" id="YVAMVGE"/>
<dbReference type="Pfam" id="PF02801">
    <property type="entry name" value="Ketoacyl-synt_C"/>
    <property type="match status" value="1"/>
</dbReference>
<dbReference type="InterPro" id="IPR032821">
    <property type="entry name" value="PKS_assoc"/>
</dbReference>
<dbReference type="Pfam" id="PF08659">
    <property type="entry name" value="KR"/>
    <property type="match status" value="1"/>
</dbReference>
<organism evidence="12 13">
    <name type="scientific">Scytalidium lignicola</name>
    <name type="common">Hyphomycete</name>
    <dbReference type="NCBI Taxonomy" id="5539"/>
    <lineage>
        <taxon>Eukaryota</taxon>
        <taxon>Fungi</taxon>
        <taxon>Dikarya</taxon>
        <taxon>Ascomycota</taxon>
        <taxon>Pezizomycotina</taxon>
        <taxon>Leotiomycetes</taxon>
        <taxon>Leotiomycetes incertae sedis</taxon>
        <taxon>Scytalidium</taxon>
    </lineage>
</organism>
<dbReference type="CDD" id="cd05195">
    <property type="entry name" value="enoyl_red"/>
    <property type="match status" value="1"/>
</dbReference>
<dbReference type="SUPFAM" id="SSF53335">
    <property type="entry name" value="S-adenosyl-L-methionine-dependent methyltransferases"/>
    <property type="match status" value="1"/>
</dbReference>
<dbReference type="InterPro" id="IPR009081">
    <property type="entry name" value="PP-bd_ACP"/>
</dbReference>
<dbReference type="Pfam" id="PF23297">
    <property type="entry name" value="ACP_SdgA_C"/>
    <property type="match status" value="1"/>
</dbReference>
<dbReference type="InterPro" id="IPR016036">
    <property type="entry name" value="Malonyl_transacylase_ACP-bd"/>
</dbReference>
<dbReference type="InterPro" id="IPR006162">
    <property type="entry name" value="Ppantetheine_attach_site"/>
</dbReference>
<feature type="active site" description="Proton acceptor; for dehydratase activity" evidence="8">
    <location>
        <position position="994"/>
    </location>
</feature>
<dbReference type="PROSITE" id="PS52004">
    <property type="entry name" value="KS3_2"/>
    <property type="match status" value="1"/>
</dbReference>
<dbReference type="PROSITE" id="PS00012">
    <property type="entry name" value="PHOSPHOPANTETHEINE"/>
    <property type="match status" value="1"/>
</dbReference>
<keyword evidence="6" id="KW-0511">Multifunctional enzyme</keyword>
<dbReference type="InterPro" id="IPR014030">
    <property type="entry name" value="Ketoacyl_synth_N"/>
</dbReference>
<dbReference type="Gene3D" id="3.10.129.110">
    <property type="entry name" value="Polyketide synthase dehydratase"/>
    <property type="match status" value="1"/>
</dbReference>
<dbReference type="SUPFAM" id="SSF53901">
    <property type="entry name" value="Thiolase-like"/>
    <property type="match status" value="1"/>
</dbReference>
<evidence type="ECO:0000256" key="4">
    <source>
        <dbReference type="ARBA" id="ARBA00022857"/>
    </source>
</evidence>
<dbReference type="InterPro" id="IPR036736">
    <property type="entry name" value="ACP-like_sf"/>
</dbReference>
<evidence type="ECO:0000256" key="3">
    <source>
        <dbReference type="ARBA" id="ARBA00022679"/>
    </source>
</evidence>
<keyword evidence="1" id="KW-0596">Phosphopantetheine</keyword>
<evidence type="ECO:0000259" key="9">
    <source>
        <dbReference type="PROSITE" id="PS50075"/>
    </source>
</evidence>
<dbReference type="CDD" id="cd02440">
    <property type="entry name" value="AdoMet_MTases"/>
    <property type="match status" value="1"/>
</dbReference>
<dbReference type="EMBL" id="NCSJ02000001">
    <property type="protein sequence ID" value="RFU36270.1"/>
    <property type="molecule type" value="Genomic_DNA"/>
</dbReference>
<dbReference type="Pfam" id="PF13602">
    <property type="entry name" value="ADH_zinc_N_2"/>
    <property type="match status" value="1"/>
</dbReference>
<dbReference type="InterPro" id="IPR013968">
    <property type="entry name" value="PKS_KR"/>
</dbReference>
<dbReference type="InterPro" id="IPR020843">
    <property type="entry name" value="ER"/>
</dbReference>
<dbReference type="Gene3D" id="1.10.1200.10">
    <property type="entry name" value="ACP-like"/>
    <property type="match status" value="1"/>
</dbReference>
<dbReference type="Gene3D" id="3.40.366.10">
    <property type="entry name" value="Malonyl-Coenzyme A Acyl Carrier Protein, domain 2"/>
    <property type="match status" value="1"/>
</dbReference>
<dbReference type="FunFam" id="3.40.50.720:FF:000209">
    <property type="entry name" value="Polyketide synthase Pks12"/>
    <property type="match status" value="1"/>
</dbReference>
<dbReference type="InterPro" id="IPR056501">
    <property type="entry name" value="NAD-bd_HRPKS_sdrA"/>
</dbReference>
<dbReference type="PANTHER" id="PTHR43775:SF29">
    <property type="entry name" value="ASPERFURANONE POLYKETIDE SYNTHASE AFOG-RELATED"/>
    <property type="match status" value="1"/>
</dbReference>
<dbReference type="Pfam" id="PF00109">
    <property type="entry name" value="ketoacyl-synt"/>
    <property type="match status" value="1"/>
</dbReference>
<feature type="non-terminal residue" evidence="12">
    <location>
        <position position="2580"/>
    </location>
</feature>
<dbReference type="CDD" id="cd00833">
    <property type="entry name" value="PKS"/>
    <property type="match status" value="1"/>
</dbReference>
<dbReference type="STRING" id="5539.A0A3E2HSC7"/>
<dbReference type="InterPro" id="IPR020806">
    <property type="entry name" value="PKS_PP-bd"/>
</dbReference>
<dbReference type="InterPro" id="IPR011032">
    <property type="entry name" value="GroES-like_sf"/>
</dbReference>
<dbReference type="InterPro" id="IPR018201">
    <property type="entry name" value="Ketoacyl_synth_AS"/>
</dbReference>
<feature type="non-terminal residue" evidence="12">
    <location>
        <position position="1"/>
    </location>
</feature>
<dbReference type="InterPro" id="IPR014043">
    <property type="entry name" value="Acyl_transferase_dom"/>
</dbReference>
<keyword evidence="4" id="KW-0521">NADP</keyword>
<dbReference type="InterPro" id="IPR001227">
    <property type="entry name" value="Ac_transferase_dom_sf"/>
</dbReference>
<feature type="domain" description="Carrier" evidence="9">
    <location>
        <begin position="2490"/>
        <end position="2567"/>
    </location>
</feature>
<dbReference type="SUPFAM" id="SSF51735">
    <property type="entry name" value="NAD(P)-binding Rossmann-fold domains"/>
    <property type="match status" value="2"/>
</dbReference>
<dbReference type="SUPFAM" id="SSF52151">
    <property type="entry name" value="FabD/lysophospholipase-like"/>
    <property type="match status" value="1"/>
</dbReference>
<keyword evidence="13" id="KW-1185">Reference proteome</keyword>
<dbReference type="Pfam" id="PF23114">
    <property type="entry name" value="NAD-bd_HRPKS_sdrA"/>
    <property type="match status" value="1"/>
</dbReference>
<feature type="active site" description="Proton donor; for dehydratase activity" evidence="8">
    <location>
        <position position="1191"/>
    </location>
</feature>
<dbReference type="PANTHER" id="PTHR43775">
    <property type="entry name" value="FATTY ACID SYNTHASE"/>
    <property type="match status" value="1"/>
</dbReference>
<evidence type="ECO:0000256" key="7">
    <source>
        <dbReference type="ARBA" id="ARBA00023315"/>
    </source>
</evidence>
<dbReference type="GO" id="GO:0006633">
    <property type="term" value="P:fatty acid biosynthetic process"/>
    <property type="evidence" value="ECO:0007669"/>
    <property type="project" value="InterPro"/>
</dbReference>
<dbReference type="InterPro" id="IPR013217">
    <property type="entry name" value="Methyltransf_12"/>
</dbReference>
<dbReference type="InterPro" id="IPR042104">
    <property type="entry name" value="PKS_dehydratase_sf"/>
</dbReference>
<dbReference type="Gene3D" id="3.40.50.720">
    <property type="entry name" value="NAD(P)-binding Rossmann-like Domain"/>
    <property type="match status" value="1"/>
</dbReference>
<dbReference type="InterPro" id="IPR013154">
    <property type="entry name" value="ADH-like_N"/>
</dbReference>
<dbReference type="InterPro" id="IPR049551">
    <property type="entry name" value="PKS_DH_C"/>
</dbReference>
<dbReference type="InterPro" id="IPR036291">
    <property type="entry name" value="NAD(P)-bd_dom_sf"/>
</dbReference>
<dbReference type="GO" id="GO:0004312">
    <property type="term" value="F:fatty acid synthase activity"/>
    <property type="evidence" value="ECO:0007669"/>
    <property type="project" value="TreeGrafter"/>
</dbReference>
<feature type="region of interest" description="C-terminal hotdog fold" evidence="8">
    <location>
        <begin position="1126"/>
        <end position="1280"/>
    </location>
</feature>
<dbReference type="InterPro" id="IPR049900">
    <property type="entry name" value="PKS_mFAS_DH"/>
</dbReference>
<dbReference type="InterPro" id="IPR029063">
    <property type="entry name" value="SAM-dependent_MTases_sf"/>
</dbReference>
<evidence type="ECO:0000259" key="11">
    <source>
        <dbReference type="PROSITE" id="PS52019"/>
    </source>
</evidence>
<dbReference type="SUPFAM" id="SSF47336">
    <property type="entry name" value="ACP-like"/>
    <property type="match status" value="1"/>
</dbReference>
<proteinExistence type="predicted"/>
<dbReference type="InterPro" id="IPR020807">
    <property type="entry name" value="PKS_DH"/>
</dbReference>
<dbReference type="Gene3D" id="3.40.50.150">
    <property type="entry name" value="Vaccinia Virus protein VP39"/>
    <property type="match status" value="1"/>
</dbReference>
<dbReference type="SMART" id="SM00825">
    <property type="entry name" value="PKS_KS"/>
    <property type="match status" value="1"/>
</dbReference>
<dbReference type="Pfam" id="PF08242">
    <property type="entry name" value="Methyltransf_12"/>
    <property type="match status" value="1"/>
</dbReference>
<evidence type="ECO:0000313" key="12">
    <source>
        <dbReference type="EMBL" id="RFU36270.1"/>
    </source>
</evidence>
<dbReference type="OrthoDB" id="329835at2759"/>
<dbReference type="InterPro" id="IPR020841">
    <property type="entry name" value="PKS_Beta-ketoAc_synthase_dom"/>
</dbReference>
<dbReference type="GO" id="GO:0031177">
    <property type="term" value="F:phosphopantetheine binding"/>
    <property type="evidence" value="ECO:0007669"/>
    <property type="project" value="InterPro"/>
</dbReference>
<dbReference type="PROSITE" id="PS52019">
    <property type="entry name" value="PKS_MFAS_DH"/>
    <property type="match status" value="1"/>
</dbReference>
<dbReference type="GO" id="GO:0016491">
    <property type="term" value="F:oxidoreductase activity"/>
    <property type="evidence" value="ECO:0007669"/>
    <property type="project" value="UniProtKB-KW"/>
</dbReference>
<evidence type="ECO:0000259" key="10">
    <source>
        <dbReference type="PROSITE" id="PS52004"/>
    </source>
</evidence>
<dbReference type="SUPFAM" id="SSF55048">
    <property type="entry name" value="Probable ACP-binding domain of malonyl-CoA ACP transacylase"/>
    <property type="match status" value="1"/>
</dbReference>
<dbReference type="SMART" id="SM00823">
    <property type="entry name" value="PKS_PP"/>
    <property type="match status" value="1"/>
</dbReference>
<dbReference type="InterPro" id="IPR016035">
    <property type="entry name" value="Acyl_Trfase/lysoPLipase"/>
</dbReference>
<dbReference type="SMART" id="SM00822">
    <property type="entry name" value="PKS_KR"/>
    <property type="match status" value="1"/>
</dbReference>
<dbReference type="InterPro" id="IPR016039">
    <property type="entry name" value="Thiolase-like"/>
</dbReference>
<name>A0A3E2HSC7_SCYLI</name>
<keyword evidence="5" id="KW-0560">Oxidoreductase</keyword>
<feature type="region of interest" description="N-terminal hotdog fold" evidence="8">
    <location>
        <begin position="962"/>
        <end position="1097"/>
    </location>
</feature>
<dbReference type="SUPFAM" id="SSF50129">
    <property type="entry name" value="GroES-like"/>
    <property type="match status" value="1"/>
</dbReference>
<dbReference type="Pfam" id="PF08240">
    <property type="entry name" value="ADH_N"/>
    <property type="match status" value="1"/>
</dbReference>
<dbReference type="SMART" id="SM00829">
    <property type="entry name" value="PKS_ER"/>
    <property type="match status" value="1"/>
</dbReference>
<reference evidence="12 13" key="1">
    <citation type="submission" date="2018-05" db="EMBL/GenBank/DDBJ databases">
        <title>Draft genome sequence of Scytalidium lignicola DSM 105466, a ubiquitous saprotrophic fungus.</title>
        <authorList>
            <person name="Buettner E."/>
            <person name="Gebauer A.M."/>
            <person name="Hofrichter M."/>
            <person name="Liers C."/>
            <person name="Kellner H."/>
        </authorList>
    </citation>
    <scope>NUCLEOTIDE SEQUENCE [LARGE SCALE GENOMIC DNA]</scope>
    <source>
        <strain evidence="12 13">DSM 105466</strain>
    </source>
</reference>
<comment type="caution">
    <text evidence="12">The sequence shown here is derived from an EMBL/GenBank/DDBJ whole genome shotgun (WGS) entry which is preliminary data.</text>
</comment>
<feature type="domain" description="Ketosynthase family 3 (KS3)" evidence="10">
    <location>
        <begin position="10"/>
        <end position="435"/>
    </location>
</feature>
<dbReference type="Pfam" id="PF16197">
    <property type="entry name" value="KAsynt_C_assoc"/>
    <property type="match status" value="1"/>
</dbReference>
<dbReference type="Pfam" id="PF00698">
    <property type="entry name" value="Acyl_transf_1"/>
    <property type="match status" value="1"/>
</dbReference>
<keyword evidence="3" id="KW-0808">Transferase</keyword>
<keyword evidence="7" id="KW-0012">Acyltransferase</keyword>
<dbReference type="Pfam" id="PF21089">
    <property type="entry name" value="PKS_DH_N"/>
    <property type="match status" value="1"/>
</dbReference>
<evidence type="ECO:0000256" key="1">
    <source>
        <dbReference type="ARBA" id="ARBA00022450"/>
    </source>
</evidence>
<dbReference type="PROSITE" id="PS00606">
    <property type="entry name" value="KS3_1"/>
    <property type="match status" value="1"/>
</dbReference>
<dbReference type="SMART" id="SM00826">
    <property type="entry name" value="PKS_DH"/>
    <property type="match status" value="1"/>
</dbReference>
<evidence type="ECO:0000256" key="6">
    <source>
        <dbReference type="ARBA" id="ARBA00023268"/>
    </source>
</evidence>
<evidence type="ECO:0000313" key="13">
    <source>
        <dbReference type="Proteomes" id="UP000258309"/>
    </source>
</evidence>
<dbReference type="PROSITE" id="PS50075">
    <property type="entry name" value="CARRIER"/>
    <property type="match status" value="1"/>
</dbReference>
<dbReference type="Proteomes" id="UP000258309">
    <property type="component" value="Unassembled WGS sequence"/>
</dbReference>
<accession>A0A3E2HSC7</accession>
<dbReference type="InterPro" id="IPR014031">
    <property type="entry name" value="Ketoacyl_synth_C"/>
</dbReference>
<evidence type="ECO:0000256" key="2">
    <source>
        <dbReference type="ARBA" id="ARBA00022553"/>
    </source>
</evidence>
<keyword evidence="2" id="KW-0597">Phosphoprotein</keyword>
<dbReference type="GO" id="GO:0004315">
    <property type="term" value="F:3-oxoacyl-[acyl-carrier-protein] synthase activity"/>
    <property type="evidence" value="ECO:0007669"/>
    <property type="project" value="InterPro"/>
</dbReference>
<sequence>MPSTAGTNPGMPIAVVGLSCRFPGGANSEAQLWDMLATSRHAWSEIPKNRLNAEAFYHPDNSRKGTFNVRGAHFLQHDIAAFDAPFFSISANEAKAMDPQQRMLLETTYEAFENAGIRLEDVVGSRTSCFVGSLSNDYGDNLHKDMEYSTRYHSMGSVTSILANRISWFFDLKGPSVMLDTACSSSLVAFHLACQSLRSGEATSAIVGGCNLILNPDFFILLSGPGFLGPDGKCHTFDSKANGYGRGEGVASIVLKPLDAALRDEDPIRAIIRGTATNHDGKTPGISLPSQKAQEDLIRATYKSAGLEMNQTGYFEAHGTGTQAGDPIETGAIGTTIGATKLPEDPLLIGSIKTNIGHLEGASGVAGIIKAVLILEKGLIPASLGFETPNPKLRLKEYNLKVVTELTPWPSSGLRRISVNSFGFGGTNAHVILDDAYHYLEGMNETAKALINGSSNGHSRLHTDLFPSNTNGFHSKTQLSHSPQLFILSSHYEDGCNMITQQLTPYIETKSEDSINNELLSNLSYTLSERRSRLLWRNYVVASSVTDLHEILKSGLSKPTKSASGRSLALVFSGQGAQWALMGMELMVFDCFRKSLESASSYLRSLGCNWVLTEELHREAEFSNINQSAYSQPICTAIQVALVDLLSHLKVRATTVVGHSSGEIAAAYCTGALSRESAWEVAYHRGRLCQKISQIETHKPGAMLAANLSELEAQGILQQNPSLRVVVACINSPSNVTLSGDRQDIVSLESILEEKDVFARRLKVEHAYHSSHMELIAGEYLESIKHIKNNDQKSDNTIRMFSSVSGREITVDELSPAYWVKNMVSPVKFSQAVQSMLRNSGGRKVLRRSGRTTVDILLEVGPHSTLKGPLKQILDKEKLVVPYFHMLSRGKAASSTILKAAGDLFTRGVTVDILRANRLDQFDSHSLRVLTDLPTYPWNRVHRFWYQSRLSHDYRHRSHPRHHLLGAPTVDHNTLEPRWRNYIRVSESPWIREHAVQSRIIYPGAGFIVMAIEAASQLADPSKVVKGIELRDIQINRALQVPEDEEGVETALHMRPWRAGSQAVASNWDEFVIYSYNSKLGWQDHARGLIITHYLPKKVGFDRDREEESQLEMHRREYLEASNLCLSTASIDEFYDRLESRGMQFGPAFRNMASIRYSHHKSVCQLHIPDTKSQMPHEFEFKHIIHPITLDNIFHMILPAQVGSGKAMKDAYVPVSVKSLYISTGIKNKPGTLLSGYSTVTNEDNSGFGATVVVSDSDWSNVQLIIKGLELKRLTSLSESDSPSISNSQARRIVFHSIWKEDVEFINQEQTQSLFTTGLKSDNNEHELIRELEQTALIYMRRCLETISRSEIQNFTPHHQLFVNWMQFQIDASGTTFSSLNKCSEDALISRSRNQSIDGRIMCQVGDHLDPVLRGSIDPLEVLLQDNLLHEYYAKGLGLNRVYHQLSAYLDRLVHKYPNLSFLEIGAGTGGATLPVLQVLGGHEGHPARFNSYTFTDISSGFFEKAEKKFDSWNEYMSYQKLNIEHDPEAQGFQNQGYDVIIAANVLHATKEMDVTMANVRKLLRPGGKLVMIEITQQLMRIPMIMGILPGWWLGEKDNRHNGPTLKASQWDELLKRQGFSGVDFCLADYAECRDDELFSVLVSTVRDDPVPSQSIPTLIIEPTTKSENLQNLIASLERKLLEAGSHSRLSTLGNIPQKLSDYMCIILLEFDRPMLAEIKDEEFDSIKRLMLTAKGVLWVTKGGTMDSPVPEANMVVGLARSIRAEQPSALLSTLDFSSEAGLAPENIYNIFRYMLARQMTLDPYSRDYEFTERNGAIFISRLEEYKAVNNMVTLHSSTQSSLIPFKQSKGALKMEIKMPGLLDTLQFTEDLKISQPLLDDEVEIEVKATGVNFIDIMVAMGKVPGVLGNECTGIVTRVGRNVTKFTPGDRVWTGVLGAYKSYVRCHESLFQMIPDEMSYETAASIVVIYMTAYYSLFEIARMRKGESILIHAAAGGVGQAAIVLAKTLDAEIFVTVSSDKKKKLLMDHYNILEDHIFNSRDLTFAKGIMRITNNRGVDVVLNSLSGEALRLSFHCLSMYGRFIEMGKTDILGNTGLDMAPFLRNVTFSSVNVALIIDKDRSTTSRIFAEMAALMHKGVFKEIHPVTVYDYSDIEKVFRIMQTGAHVGKLVLRPTEDSVVPVDPMSQFSATFDPNASYLLVGGLGGLGRSIARWMVENGAKNLIFISRSGSQKPEAQVIENKLRKAGATTAVYACDISDRDVLRTVLNNCNQNMPPIKGVIQGAMVLQDSLFEKMTADQFRVAIRPKVQGSWNLHELLPQNLDFFTMLSSSAGIIGSRGQGNYAAGNTYEDSLAAYRRGQGLAASTIDLGLILDVGYVAENAEALENVKRWGFVGIPEQEFLRILRGAIASSKPSSAENLPGQFTTGIGTGGVIQSNNGGDYPYYFSDARFSHLRNLDIKPNATTGPGGRSNGEAQNLYSQLENAKSIAGAQDIISAAFIGKICKLLLVPVDDISPSKPLNEYGVDSLVAVEIRNWIFHEARASISVFDILSNDPISALCGKIALGCPALRKVGDVNNGK</sequence>
<evidence type="ECO:0000256" key="8">
    <source>
        <dbReference type="PROSITE-ProRule" id="PRU01363"/>
    </source>
</evidence>
<dbReference type="InterPro" id="IPR050091">
    <property type="entry name" value="PKS_NRPS_Biosynth_Enz"/>
</dbReference>
<evidence type="ECO:0000256" key="5">
    <source>
        <dbReference type="ARBA" id="ARBA00023002"/>
    </source>
</evidence>
<dbReference type="InterPro" id="IPR057326">
    <property type="entry name" value="KR_dom"/>
</dbReference>
<gene>
    <name evidence="12" type="ORF">B7463_g122</name>
</gene>
<dbReference type="Gene3D" id="3.40.47.10">
    <property type="match status" value="1"/>
</dbReference>
<dbReference type="Gene3D" id="3.90.180.10">
    <property type="entry name" value="Medium-chain alcohol dehydrogenases, catalytic domain"/>
    <property type="match status" value="1"/>
</dbReference>
<dbReference type="InterPro" id="IPR049552">
    <property type="entry name" value="PKS_DH_N"/>
</dbReference>